<comment type="caution">
    <text evidence="2">The sequence shown here is derived from an EMBL/GenBank/DDBJ whole genome shotgun (WGS) entry which is preliminary data.</text>
</comment>
<keyword evidence="3" id="KW-1185">Reference proteome</keyword>
<dbReference type="EMBL" id="BJWL01000049">
    <property type="protein sequence ID" value="GFS28707.1"/>
    <property type="molecule type" value="Genomic_DNA"/>
</dbReference>
<gene>
    <name evidence="2" type="ORF">Acr_00g0003430</name>
</gene>
<reference evidence="3" key="1">
    <citation type="submission" date="2019-07" db="EMBL/GenBank/DDBJ databases">
        <title>De Novo Assembly of kiwifruit Actinidia rufa.</title>
        <authorList>
            <person name="Sugita-Konishi S."/>
            <person name="Sato K."/>
            <person name="Mori E."/>
            <person name="Abe Y."/>
            <person name="Kisaki G."/>
            <person name="Hamano K."/>
            <person name="Suezawa K."/>
            <person name="Otani M."/>
            <person name="Fukuda T."/>
            <person name="Manabe T."/>
            <person name="Gomi K."/>
            <person name="Tabuchi M."/>
            <person name="Akimitsu K."/>
            <person name="Kataoka I."/>
        </authorList>
    </citation>
    <scope>NUCLEOTIDE SEQUENCE [LARGE SCALE GENOMIC DNA]</scope>
    <source>
        <strain evidence="3">cv. Fuchu</strain>
    </source>
</reference>
<name>A0A7J0D8Y4_9ERIC</name>
<feature type="compositionally biased region" description="Basic residues" evidence="1">
    <location>
        <begin position="382"/>
        <end position="392"/>
    </location>
</feature>
<evidence type="ECO:0000313" key="3">
    <source>
        <dbReference type="Proteomes" id="UP000585474"/>
    </source>
</evidence>
<organism evidence="2 3">
    <name type="scientific">Actinidia rufa</name>
    <dbReference type="NCBI Taxonomy" id="165716"/>
    <lineage>
        <taxon>Eukaryota</taxon>
        <taxon>Viridiplantae</taxon>
        <taxon>Streptophyta</taxon>
        <taxon>Embryophyta</taxon>
        <taxon>Tracheophyta</taxon>
        <taxon>Spermatophyta</taxon>
        <taxon>Magnoliopsida</taxon>
        <taxon>eudicotyledons</taxon>
        <taxon>Gunneridae</taxon>
        <taxon>Pentapetalae</taxon>
        <taxon>asterids</taxon>
        <taxon>Ericales</taxon>
        <taxon>Actinidiaceae</taxon>
        <taxon>Actinidia</taxon>
    </lineage>
</organism>
<feature type="region of interest" description="Disordered" evidence="1">
    <location>
        <begin position="153"/>
        <end position="175"/>
    </location>
</feature>
<feature type="region of interest" description="Disordered" evidence="1">
    <location>
        <begin position="359"/>
        <end position="406"/>
    </location>
</feature>
<proteinExistence type="predicted"/>
<accession>A0A7J0D8Y4</accession>
<feature type="compositionally biased region" description="Polar residues" evidence="1">
    <location>
        <begin position="153"/>
        <end position="174"/>
    </location>
</feature>
<dbReference type="Proteomes" id="UP000585474">
    <property type="component" value="Unassembled WGS sequence"/>
</dbReference>
<evidence type="ECO:0000313" key="2">
    <source>
        <dbReference type="EMBL" id="GFS28707.1"/>
    </source>
</evidence>
<dbReference type="AlphaFoldDB" id="A0A7J0D8Y4"/>
<protein>
    <submittedName>
        <fullName evidence="2">Uncharacterized protein</fullName>
    </submittedName>
</protein>
<sequence length="418" mass="46820">MALIPASRLQFLVISRIPEAARLSDLIGNQRCFFLQPEMDFLGDIWQAIRALGIPPVPLPDRVVWALDTEEDFFFSLSRERKMKRVRAFLFVHLSPMLSVGQQPTKVSVLSFFTTPTGLTELSCLEGISLSQSRMPQQRLSIFHNLASRAHSNSSASEASTGVRNELPSSSPDLSENFDDLSRFFQGKIEEIGATCHPTGLPKNLPGCERAKVACKGGWHLTRFFRRVQCSRMEGKRISETNRASMERRNLLPSIQKYLLLTLRCADQQRDSTHELVQGQVQLTLSMPCHSGGTGTTEWGGFHLIAGVWNTSAPKHSAAKRVQDCFVEWALLPSGYTGGQQSQKEIITAPFRASLAREAHQFQMGESKQERKIAPIANKNKGEKKVRKKHSHPNPNPKPADTSAYRHSFLSRVVELSR</sequence>
<evidence type="ECO:0000256" key="1">
    <source>
        <dbReference type="SAM" id="MobiDB-lite"/>
    </source>
</evidence>